<evidence type="ECO:0000259" key="10">
    <source>
        <dbReference type="PROSITE" id="PS50110"/>
    </source>
</evidence>
<keyword evidence="6 9" id="KW-0238">DNA-binding</keyword>
<evidence type="ECO:0000313" key="13">
    <source>
        <dbReference type="Proteomes" id="UP000234328"/>
    </source>
</evidence>
<dbReference type="PANTHER" id="PTHR48111:SF58">
    <property type="entry name" value="TORCAD OPERON TRANSCRIPTIONAL REGULATORY PROTEIN TORR"/>
    <property type="match status" value="1"/>
</dbReference>
<dbReference type="GO" id="GO:0000156">
    <property type="term" value="F:phosphorelay response regulator activity"/>
    <property type="evidence" value="ECO:0007669"/>
    <property type="project" value="TreeGrafter"/>
</dbReference>
<dbReference type="SUPFAM" id="SSF46894">
    <property type="entry name" value="C-terminal effector domain of the bipartite response regulators"/>
    <property type="match status" value="1"/>
</dbReference>
<dbReference type="InterPro" id="IPR036388">
    <property type="entry name" value="WH-like_DNA-bd_sf"/>
</dbReference>
<name>A0A2N4UDT5_9BURK</name>
<dbReference type="OrthoDB" id="165980at2"/>
<dbReference type="AlphaFoldDB" id="A0A2N4UDT5"/>
<feature type="modified residue" description="4-aspartylphosphate" evidence="8">
    <location>
        <position position="59"/>
    </location>
</feature>
<dbReference type="InterPro" id="IPR016032">
    <property type="entry name" value="Sig_transdc_resp-reg_C-effctor"/>
</dbReference>
<dbReference type="PANTHER" id="PTHR48111">
    <property type="entry name" value="REGULATOR OF RPOS"/>
    <property type="match status" value="1"/>
</dbReference>
<dbReference type="CDD" id="cd00383">
    <property type="entry name" value="trans_reg_C"/>
    <property type="match status" value="1"/>
</dbReference>
<evidence type="ECO:0000259" key="11">
    <source>
        <dbReference type="PROSITE" id="PS51755"/>
    </source>
</evidence>
<feature type="DNA-binding region" description="OmpR/PhoB-type" evidence="9">
    <location>
        <begin position="140"/>
        <end position="240"/>
    </location>
</feature>
<keyword evidence="7" id="KW-0804">Transcription</keyword>
<sequence>MNQLPSETLTILVVDDDPVTCARHKAYFERQGYLVLIAGSGPEMWHCMQHAKVALILLDVGLPGKDGLELARELRAHDDYLGIILVSGRDDDIDKIVGLESGANDYVTKPFNSRELLARVKIVLRQTHRLRPRQLIEVQQELRYFGGWTLDLACRRLKDDNGGELTLSRGEMDLLIALGQRPGMVVSRSTLTQAISQRPWDASDRTIDVLISRLRKKLRDDPQKPRLIITIRSEGYVMVGRQEA</sequence>
<evidence type="ECO:0000313" key="12">
    <source>
        <dbReference type="EMBL" id="PLC53171.1"/>
    </source>
</evidence>
<dbReference type="RefSeq" id="WP_102070914.1">
    <property type="nucleotide sequence ID" value="NZ_PDNV01000009.1"/>
</dbReference>
<gene>
    <name evidence="12" type="ORF">CR155_14475</name>
</gene>
<evidence type="ECO:0000256" key="9">
    <source>
        <dbReference type="PROSITE-ProRule" id="PRU01091"/>
    </source>
</evidence>
<keyword evidence="13" id="KW-1185">Reference proteome</keyword>
<dbReference type="InterPro" id="IPR001789">
    <property type="entry name" value="Sig_transdc_resp-reg_receiver"/>
</dbReference>
<dbReference type="Pfam" id="PF00486">
    <property type="entry name" value="Trans_reg_C"/>
    <property type="match status" value="1"/>
</dbReference>
<evidence type="ECO:0000256" key="3">
    <source>
        <dbReference type="ARBA" id="ARBA00022553"/>
    </source>
</evidence>
<dbReference type="Gene3D" id="3.40.50.2300">
    <property type="match status" value="1"/>
</dbReference>
<dbReference type="FunFam" id="1.10.10.10:FF:000099">
    <property type="entry name" value="Two-component system response regulator TorR"/>
    <property type="match status" value="1"/>
</dbReference>
<dbReference type="Pfam" id="PF00072">
    <property type="entry name" value="Response_reg"/>
    <property type="match status" value="1"/>
</dbReference>
<keyword evidence="3 8" id="KW-0597">Phosphoprotein</keyword>
<organism evidence="12 13">
    <name type="scientific">Pollutimonas nitritireducens</name>
    <dbReference type="NCBI Taxonomy" id="2045209"/>
    <lineage>
        <taxon>Bacteria</taxon>
        <taxon>Pseudomonadati</taxon>
        <taxon>Pseudomonadota</taxon>
        <taxon>Betaproteobacteria</taxon>
        <taxon>Burkholderiales</taxon>
        <taxon>Alcaligenaceae</taxon>
        <taxon>Pollutimonas</taxon>
    </lineage>
</organism>
<dbReference type="GO" id="GO:0032993">
    <property type="term" value="C:protein-DNA complex"/>
    <property type="evidence" value="ECO:0007669"/>
    <property type="project" value="TreeGrafter"/>
</dbReference>
<dbReference type="Gene3D" id="6.10.250.690">
    <property type="match status" value="1"/>
</dbReference>
<keyword evidence="5" id="KW-0805">Transcription regulation</keyword>
<dbReference type="SUPFAM" id="SSF52172">
    <property type="entry name" value="CheY-like"/>
    <property type="match status" value="1"/>
</dbReference>
<evidence type="ECO:0000256" key="5">
    <source>
        <dbReference type="ARBA" id="ARBA00023015"/>
    </source>
</evidence>
<proteinExistence type="predicted"/>
<feature type="domain" description="OmpR/PhoB-type" evidence="11">
    <location>
        <begin position="140"/>
        <end position="240"/>
    </location>
</feature>
<evidence type="ECO:0000256" key="2">
    <source>
        <dbReference type="ARBA" id="ARBA00022490"/>
    </source>
</evidence>
<reference evidence="12 13" key="1">
    <citation type="submission" date="2017-10" db="EMBL/GenBank/DDBJ databases">
        <title>Two draft genome sequences of Pusillimonas sp. strains isolated from a nitrate- and radionuclide-contaminated groundwater in Russia.</title>
        <authorList>
            <person name="Grouzdev D.S."/>
            <person name="Tourova T.P."/>
            <person name="Goeva M.A."/>
            <person name="Babich T.L."/>
            <person name="Sokolova D.S."/>
            <person name="Abdullin R."/>
            <person name="Poltaraus A.B."/>
            <person name="Toshchakov S.V."/>
            <person name="Nazina T.N."/>
        </authorList>
    </citation>
    <scope>NUCLEOTIDE SEQUENCE [LARGE SCALE GENOMIC DNA]</scope>
    <source>
        <strain evidence="12 13">JR1/69-2-13</strain>
    </source>
</reference>
<dbReference type="Proteomes" id="UP000234328">
    <property type="component" value="Unassembled WGS sequence"/>
</dbReference>
<dbReference type="GO" id="GO:0000976">
    <property type="term" value="F:transcription cis-regulatory region binding"/>
    <property type="evidence" value="ECO:0007669"/>
    <property type="project" value="TreeGrafter"/>
</dbReference>
<dbReference type="Gene3D" id="1.10.10.10">
    <property type="entry name" value="Winged helix-like DNA-binding domain superfamily/Winged helix DNA-binding domain"/>
    <property type="match status" value="1"/>
</dbReference>
<dbReference type="GO" id="GO:0006355">
    <property type="term" value="P:regulation of DNA-templated transcription"/>
    <property type="evidence" value="ECO:0007669"/>
    <property type="project" value="InterPro"/>
</dbReference>
<dbReference type="EMBL" id="PDNV01000009">
    <property type="protein sequence ID" value="PLC53171.1"/>
    <property type="molecule type" value="Genomic_DNA"/>
</dbReference>
<dbReference type="SMART" id="SM00448">
    <property type="entry name" value="REC"/>
    <property type="match status" value="1"/>
</dbReference>
<evidence type="ECO:0000256" key="1">
    <source>
        <dbReference type="ARBA" id="ARBA00004496"/>
    </source>
</evidence>
<dbReference type="InterPro" id="IPR001867">
    <property type="entry name" value="OmpR/PhoB-type_DNA-bd"/>
</dbReference>
<dbReference type="PROSITE" id="PS50110">
    <property type="entry name" value="RESPONSE_REGULATORY"/>
    <property type="match status" value="1"/>
</dbReference>
<evidence type="ECO:0000256" key="8">
    <source>
        <dbReference type="PROSITE-ProRule" id="PRU00169"/>
    </source>
</evidence>
<dbReference type="PROSITE" id="PS51755">
    <property type="entry name" value="OMPR_PHOB"/>
    <property type="match status" value="1"/>
</dbReference>
<evidence type="ECO:0000256" key="7">
    <source>
        <dbReference type="ARBA" id="ARBA00023163"/>
    </source>
</evidence>
<dbReference type="SMART" id="SM00862">
    <property type="entry name" value="Trans_reg_C"/>
    <property type="match status" value="1"/>
</dbReference>
<dbReference type="InterPro" id="IPR039420">
    <property type="entry name" value="WalR-like"/>
</dbReference>
<keyword evidence="4" id="KW-0902">Two-component regulatory system</keyword>
<dbReference type="InterPro" id="IPR011006">
    <property type="entry name" value="CheY-like_superfamily"/>
</dbReference>
<feature type="domain" description="Response regulatory" evidence="10">
    <location>
        <begin position="10"/>
        <end position="124"/>
    </location>
</feature>
<comment type="subcellular location">
    <subcellularLocation>
        <location evidence="1">Cytoplasm</location>
    </subcellularLocation>
</comment>
<dbReference type="GO" id="GO:0005829">
    <property type="term" value="C:cytosol"/>
    <property type="evidence" value="ECO:0007669"/>
    <property type="project" value="TreeGrafter"/>
</dbReference>
<protein>
    <submittedName>
        <fullName evidence="12">DNA-binding response regulator</fullName>
    </submittedName>
</protein>
<accession>A0A2N4UDT5</accession>
<evidence type="ECO:0000256" key="6">
    <source>
        <dbReference type="ARBA" id="ARBA00023125"/>
    </source>
</evidence>
<keyword evidence="2" id="KW-0963">Cytoplasm</keyword>
<evidence type="ECO:0000256" key="4">
    <source>
        <dbReference type="ARBA" id="ARBA00023012"/>
    </source>
</evidence>
<comment type="caution">
    <text evidence="12">The sequence shown here is derived from an EMBL/GenBank/DDBJ whole genome shotgun (WGS) entry which is preliminary data.</text>
</comment>